<sequence length="362" mass="40830">MAYGDRAEGSIWYYAPNKGAPVFFAAAFAASAIWHARQAALTWLTCNGRYISRHYKSWRLTGLYVVCGFVYAIGFAIREVGAVRYDDLVIYIVSVCLCFAAPPLYELANYYTLGRILYYVPYYSPIHPGRVLTTFAALSMIIETLNGTGSSYVANQSLTSDQQQLGRTLLRVTLVMQLVVIGLFLSLATYFWTRCRRHGVRSAKLDQALLTLYMSNALILTRSIYRTVEFSEASYGQDWDAPDFRPSPIVRYEALFYVFEASLMLCNSVLVNMRHPRRFLPRSTAPETPYCTKIYLSKDGVSEVEGPGYKEERNFFATLVDPFDIYGMIKGRDNTTRFWDDDENGGGGNGGITKERTGNVAV</sequence>
<protein>
    <recommendedName>
        <fullName evidence="9">RTA1 domain protein</fullName>
    </recommendedName>
</protein>
<feature type="transmembrane region" description="Helical" evidence="6">
    <location>
        <begin position="174"/>
        <end position="193"/>
    </location>
</feature>
<evidence type="ECO:0000256" key="2">
    <source>
        <dbReference type="ARBA" id="ARBA00022692"/>
    </source>
</evidence>
<evidence type="ECO:0000256" key="6">
    <source>
        <dbReference type="SAM" id="Phobius"/>
    </source>
</evidence>
<dbReference type="PANTHER" id="PTHR31465">
    <property type="entry name" value="PROTEIN RTA1-RELATED"/>
    <property type="match status" value="1"/>
</dbReference>
<feature type="transmembrane region" description="Helical" evidence="6">
    <location>
        <begin position="89"/>
        <end position="111"/>
    </location>
</feature>
<organism evidence="7 8">
    <name type="scientific">Diatrype stigma</name>
    <dbReference type="NCBI Taxonomy" id="117547"/>
    <lineage>
        <taxon>Eukaryota</taxon>
        <taxon>Fungi</taxon>
        <taxon>Dikarya</taxon>
        <taxon>Ascomycota</taxon>
        <taxon>Pezizomycotina</taxon>
        <taxon>Sordariomycetes</taxon>
        <taxon>Xylariomycetidae</taxon>
        <taxon>Xylariales</taxon>
        <taxon>Diatrypaceae</taxon>
        <taxon>Diatrype</taxon>
    </lineage>
</organism>
<evidence type="ECO:0000256" key="1">
    <source>
        <dbReference type="ARBA" id="ARBA00004141"/>
    </source>
</evidence>
<dbReference type="EMBL" id="JAKJXP020000187">
    <property type="protein sequence ID" value="KAK7739236.1"/>
    <property type="molecule type" value="Genomic_DNA"/>
</dbReference>
<keyword evidence="8" id="KW-1185">Reference proteome</keyword>
<dbReference type="Proteomes" id="UP001320420">
    <property type="component" value="Unassembled WGS sequence"/>
</dbReference>
<dbReference type="Pfam" id="PF04479">
    <property type="entry name" value="RTA1"/>
    <property type="match status" value="1"/>
</dbReference>
<keyword evidence="3 6" id="KW-1133">Transmembrane helix</keyword>
<keyword evidence="4 6" id="KW-0472">Membrane</keyword>
<feature type="compositionally biased region" description="Basic and acidic residues" evidence="5">
    <location>
        <begin position="353"/>
        <end position="362"/>
    </location>
</feature>
<feature type="transmembrane region" description="Helical" evidence="6">
    <location>
        <begin position="131"/>
        <end position="154"/>
    </location>
</feature>
<name>A0AAN9U6S2_9PEZI</name>
<accession>A0AAN9U6S2</accession>
<reference evidence="7 8" key="1">
    <citation type="submission" date="2024-02" db="EMBL/GenBank/DDBJ databases">
        <title>De novo assembly and annotation of 12 fungi associated with fruit tree decline syndrome in Ontario, Canada.</title>
        <authorList>
            <person name="Sulman M."/>
            <person name="Ellouze W."/>
            <person name="Ilyukhin E."/>
        </authorList>
    </citation>
    <scope>NUCLEOTIDE SEQUENCE [LARGE SCALE GENOMIC DNA]</scope>
    <source>
        <strain evidence="7 8">M11/M66-122</strain>
    </source>
</reference>
<evidence type="ECO:0000256" key="3">
    <source>
        <dbReference type="ARBA" id="ARBA00022989"/>
    </source>
</evidence>
<dbReference type="GO" id="GO:0016020">
    <property type="term" value="C:membrane"/>
    <property type="evidence" value="ECO:0007669"/>
    <property type="project" value="UniProtKB-SubCell"/>
</dbReference>
<feature type="region of interest" description="Disordered" evidence="5">
    <location>
        <begin position="339"/>
        <end position="362"/>
    </location>
</feature>
<evidence type="ECO:0000313" key="7">
    <source>
        <dbReference type="EMBL" id="KAK7739236.1"/>
    </source>
</evidence>
<feature type="transmembrane region" description="Helical" evidence="6">
    <location>
        <begin position="57"/>
        <end position="77"/>
    </location>
</feature>
<evidence type="ECO:0000256" key="5">
    <source>
        <dbReference type="SAM" id="MobiDB-lite"/>
    </source>
</evidence>
<evidence type="ECO:0008006" key="9">
    <source>
        <dbReference type="Google" id="ProtNLM"/>
    </source>
</evidence>
<evidence type="ECO:0000313" key="8">
    <source>
        <dbReference type="Proteomes" id="UP001320420"/>
    </source>
</evidence>
<proteinExistence type="predicted"/>
<comment type="caution">
    <text evidence="7">The sequence shown here is derived from an EMBL/GenBank/DDBJ whole genome shotgun (WGS) entry which is preliminary data.</text>
</comment>
<feature type="transmembrane region" description="Helical" evidence="6">
    <location>
        <begin position="20"/>
        <end position="36"/>
    </location>
</feature>
<keyword evidence="2 6" id="KW-0812">Transmembrane</keyword>
<evidence type="ECO:0000256" key="4">
    <source>
        <dbReference type="ARBA" id="ARBA00023136"/>
    </source>
</evidence>
<comment type="subcellular location">
    <subcellularLocation>
        <location evidence="1">Membrane</location>
        <topology evidence="1">Multi-pass membrane protein</topology>
    </subcellularLocation>
</comment>
<dbReference type="AlphaFoldDB" id="A0AAN9U6S2"/>
<gene>
    <name evidence="7" type="ORF">SLS62_011281</name>
</gene>
<dbReference type="PANTHER" id="PTHR31465:SF13">
    <property type="entry name" value="RTA1 DOMAIN PROTEIN-RELATED"/>
    <property type="match status" value="1"/>
</dbReference>
<dbReference type="InterPro" id="IPR007568">
    <property type="entry name" value="RTA1"/>
</dbReference>